<protein>
    <submittedName>
        <fullName evidence="1">Uncharacterized protein</fullName>
    </submittedName>
</protein>
<accession>A0A6J5N4J4</accession>
<sequence>MIQDFARVLREQIRTDMNNYADDLAGGACRTFDEYQKLCGVISGLALAERYLLDLLKKAENSDE</sequence>
<evidence type="ECO:0000313" key="1">
    <source>
        <dbReference type="EMBL" id="CAB4154470.1"/>
    </source>
</evidence>
<dbReference type="EMBL" id="LR796614">
    <property type="protein sequence ID" value="CAB4154470.1"/>
    <property type="molecule type" value="Genomic_DNA"/>
</dbReference>
<name>A0A6J5N4J4_9CAUD</name>
<gene>
    <name evidence="1" type="ORF">UFOVP654_6</name>
</gene>
<reference evidence="1" key="1">
    <citation type="submission" date="2020-04" db="EMBL/GenBank/DDBJ databases">
        <authorList>
            <person name="Chiriac C."/>
            <person name="Salcher M."/>
            <person name="Ghai R."/>
            <person name="Kavagutti S V."/>
        </authorList>
    </citation>
    <scope>NUCLEOTIDE SEQUENCE</scope>
</reference>
<proteinExistence type="predicted"/>
<organism evidence="1">
    <name type="scientific">uncultured Caudovirales phage</name>
    <dbReference type="NCBI Taxonomy" id="2100421"/>
    <lineage>
        <taxon>Viruses</taxon>
        <taxon>Duplodnaviria</taxon>
        <taxon>Heunggongvirae</taxon>
        <taxon>Uroviricota</taxon>
        <taxon>Caudoviricetes</taxon>
        <taxon>Peduoviridae</taxon>
        <taxon>Maltschvirus</taxon>
        <taxon>Maltschvirus maltsch</taxon>
    </lineage>
</organism>